<proteinExistence type="predicted"/>
<gene>
    <name evidence="1" type="ORF">g.34833</name>
</gene>
<sequence length="206" mass="23706">RNLTLAIPINKLSLYYTLKITTCTITQQYILIKIKVPLKQSTLTYKVFQNIPIPLHWQDKLCYITHEKSIVIRTQDFTTAIHPENKGCNQNTLPLCLIPRATVNSDQSLRCLHSIINTTTLPTLRATCTITQQYILIKIKVPLKQSTLTYKVFQNIPIPLHWQDKLCYITHEKSIVIRTQDFTTAIHPENKGCNQNTLPLCLIPRA</sequence>
<feature type="non-terminal residue" evidence="1">
    <location>
        <position position="1"/>
    </location>
</feature>
<evidence type="ECO:0000313" key="1">
    <source>
        <dbReference type="EMBL" id="JAS55887.1"/>
    </source>
</evidence>
<protein>
    <submittedName>
        <fullName evidence="1">Uncharacterized protein</fullName>
    </submittedName>
</protein>
<dbReference type="EMBL" id="GECZ01013882">
    <property type="protein sequence ID" value="JAS55887.1"/>
    <property type="molecule type" value="Transcribed_RNA"/>
</dbReference>
<name>A0A1B6G0B4_9HEMI</name>
<dbReference type="AlphaFoldDB" id="A0A1B6G0B4"/>
<reference evidence="1" key="1">
    <citation type="submission" date="2015-11" db="EMBL/GenBank/DDBJ databases">
        <title>De novo transcriptome assembly of four potential Pierce s Disease insect vectors from Arizona vineyards.</title>
        <authorList>
            <person name="Tassone E.E."/>
        </authorList>
    </citation>
    <scope>NUCLEOTIDE SEQUENCE</scope>
</reference>
<feature type="non-terminal residue" evidence="1">
    <location>
        <position position="206"/>
    </location>
</feature>
<organism evidence="1">
    <name type="scientific">Cuerna arida</name>
    <dbReference type="NCBI Taxonomy" id="1464854"/>
    <lineage>
        <taxon>Eukaryota</taxon>
        <taxon>Metazoa</taxon>
        <taxon>Ecdysozoa</taxon>
        <taxon>Arthropoda</taxon>
        <taxon>Hexapoda</taxon>
        <taxon>Insecta</taxon>
        <taxon>Pterygota</taxon>
        <taxon>Neoptera</taxon>
        <taxon>Paraneoptera</taxon>
        <taxon>Hemiptera</taxon>
        <taxon>Auchenorrhyncha</taxon>
        <taxon>Membracoidea</taxon>
        <taxon>Cicadellidae</taxon>
        <taxon>Cicadellinae</taxon>
        <taxon>Proconiini</taxon>
        <taxon>Cuerna</taxon>
    </lineage>
</organism>
<accession>A0A1B6G0B4</accession>